<dbReference type="AlphaFoldDB" id="A0A5B8QZ30"/>
<name>A0A5B8QZ30_9GAMM</name>
<organism evidence="1 2">
    <name type="scientific">Shewanella decolorationis</name>
    <dbReference type="NCBI Taxonomy" id="256839"/>
    <lineage>
        <taxon>Bacteria</taxon>
        <taxon>Pseudomonadati</taxon>
        <taxon>Pseudomonadota</taxon>
        <taxon>Gammaproteobacteria</taxon>
        <taxon>Alteromonadales</taxon>
        <taxon>Shewanellaceae</taxon>
        <taxon>Shewanella</taxon>
    </lineage>
</organism>
<dbReference type="Proteomes" id="UP000321124">
    <property type="component" value="Chromosome"/>
</dbReference>
<dbReference type="RefSeq" id="WP_208658938.1">
    <property type="nucleotide sequence ID" value="NZ_CP031775.2"/>
</dbReference>
<evidence type="ECO:0000313" key="1">
    <source>
        <dbReference type="EMBL" id="QDZ91179.1"/>
    </source>
</evidence>
<gene>
    <name evidence="1" type="ORF">D0436_12275</name>
</gene>
<reference evidence="1 2" key="1">
    <citation type="journal article" date="2019" name="Ecotoxicol. Environ. Saf.">
        <title>Microbial characterization of heavy metal resistant bacterial strains isolated from an electroplating wastewater treatment plant.</title>
        <authorList>
            <person name="Cai X."/>
            <person name="Zheng X."/>
            <person name="Zhang D."/>
            <person name="Iqbal W."/>
            <person name="Liu C."/>
            <person name="Yang B."/>
            <person name="Zhao X."/>
            <person name="Lu X."/>
            <person name="Mao Y."/>
        </authorList>
    </citation>
    <scope>NUCLEOTIDE SEQUENCE [LARGE SCALE GENOMIC DNA]</scope>
    <source>
        <strain evidence="1 2">Ni1-3</strain>
    </source>
</reference>
<evidence type="ECO:0000313" key="2">
    <source>
        <dbReference type="Proteomes" id="UP000321124"/>
    </source>
</evidence>
<dbReference type="EMBL" id="CP031775">
    <property type="protein sequence ID" value="QDZ91179.1"/>
    <property type="molecule type" value="Genomic_DNA"/>
</dbReference>
<dbReference type="KEGG" id="sdeo:D0436_12275"/>
<protein>
    <submittedName>
        <fullName evidence="1">Uncharacterized protein</fullName>
    </submittedName>
</protein>
<accession>A0A5B8QZ30</accession>
<sequence length="233" mass="26527">MFVAISKGKARRVEMNGQNVSWRSLYRRSEDLVTAVVWSRLAYLSPSSLQRVLSRLFPDIGHLCNELQSIELWPYWGIEPDVVLHFDSLTLVIEAKRVNEDNWQSSSQWSGELEAAKKRYPDKQLALFAIGGLGQRPEQEVIRLQQELPPSLQSIPVQGMSWQQFYQAIVTFTDLAHAGEVILIRDVCDAMTANGVTPYRDMKDLIDWLANSVEQGFKLSSGGAIKEFGRWKK</sequence>
<proteinExistence type="predicted"/>